<dbReference type="Proteomes" id="UP001500235">
    <property type="component" value="Unassembled WGS sequence"/>
</dbReference>
<organism evidence="9 10">
    <name type="scientific">Sphingomonas swuensis</name>
    <dbReference type="NCBI Taxonomy" id="977800"/>
    <lineage>
        <taxon>Bacteria</taxon>
        <taxon>Pseudomonadati</taxon>
        <taxon>Pseudomonadota</taxon>
        <taxon>Alphaproteobacteria</taxon>
        <taxon>Sphingomonadales</taxon>
        <taxon>Sphingomonadaceae</taxon>
        <taxon>Sphingomonas</taxon>
    </lineage>
</organism>
<dbReference type="PANTHER" id="PTHR41533">
    <property type="entry name" value="L,D-TRANSPEPTIDASE HI_1667-RELATED"/>
    <property type="match status" value="1"/>
</dbReference>
<evidence type="ECO:0000256" key="2">
    <source>
        <dbReference type="ARBA" id="ARBA00005992"/>
    </source>
</evidence>
<feature type="active site" description="Proton donor/acceptor" evidence="7">
    <location>
        <position position="320"/>
    </location>
</feature>
<keyword evidence="10" id="KW-1185">Reference proteome</keyword>
<dbReference type="Pfam" id="PF03734">
    <property type="entry name" value="YkuD"/>
    <property type="match status" value="1"/>
</dbReference>
<dbReference type="SUPFAM" id="SSF141523">
    <property type="entry name" value="L,D-transpeptidase catalytic domain-like"/>
    <property type="match status" value="1"/>
</dbReference>
<dbReference type="InterPro" id="IPR045380">
    <property type="entry name" value="LD_TPept_scaffold_dom"/>
</dbReference>
<dbReference type="InterPro" id="IPR005490">
    <property type="entry name" value="LD_TPept_cat_dom"/>
</dbReference>
<dbReference type="PANTHER" id="PTHR41533:SF1">
    <property type="entry name" value="L,D-TRANSPEPTIDASE YCBB-RELATED"/>
    <property type="match status" value="1"/>
</dbReference>
<dbReference type="PROSITE" id="PS52029">
    <property type="entry name" value="LD_TPASE"/>
    <property type="match status" value="1"/>
</dbReference>
<gene>
    <name evidence="9" type="ORF">GCM10022280_21460</name>
</gene>
<evidence type="ECO:0000256" key="5">
    <source>
        <dbReference type="ARBA" id="ARBA00022984"/>
    </source>
</evidence>
<evidence type="ECO:0000256" key="6">
    <source>
        <dbReference type="ARBA" id="ARBA00023316"/>
    </source>
</evidence>
<dbReference type="InterPro" id="IPR038063">
    <property type="entry name" value="Transpep_catalytic_dom"/>
</dbReference>
<comment type="similarity">
    <text evidence="2">Belongs to the YkuD family.</text>
</comment>
<feature type="domain" description="L,D-TPase catalytic" evidence="8">
    <location>
        <begin position="184"/>
        <end position="367"/>
    </location>
</feature>
<evidence type="ECO:0000256" key="4">
    <source>
        <dbReference type="ARBA" id="ARBA00022960"/>
    </source>
</evidence>
<dbReference type="CDD" id="cd16913">
    <property type="entry name" value="YkuD_like"/>
    <property type="match status" value="1"/>
</dbReference>
<protein>
    <recommendedName>
        <fullName evidence="8">L,D-TPase catalytic domain-containing protein</fullName>
    </recommendedName>
</protein>
<dbReference type="Pfam" id="PF20142">
    <property type="entry name" value="Scaffold"/>
    <property type="match status" value="1"/>
</dbReference>
<proteinExistence type="inferred from homology"/>
<keyword evidence="6 7" id="KW-0961">Cell wall biogenesis/degradation</keyword>
<dbReference type="InterPro" id="IPR052905">
    <property type="entry name" value="LD-transpeptidase_YkuD-like"/>
</dbReference>
<keyword evidence="3" id="KW-0808">Transferase</keyword>
<evidence type="ECO:0000313" key="9">
    <source>
        <dbReference type="EMBL" id="GAA4020705.1"/>
    </source>
</evidence>
<name>A0ABP7T3X7_9SPHN</name>
<accession>A0ABP7T3X7</accession>
<evidence type="ECO:0000313" key="10">
    <source>
        <dbReference type="Proteomes" id="UP001500235"/>
    </source>
</evidence>
<evidence type="ECO:0000256" key="7">
    <source>
        <dbReference type="PROSITE-ProRule" id="PRU01373"/>
    </source>
</evidence>
<keyword evidence="5 7" id="KW-0573">Peptidoglycan synthesis</keyword>
<reference evidence="10" key="1">
    <citation type="journal article" date="2019" name="Int. J. Syst. Evol. Microbiol.">
        <title>The Global Catalogue of Microorganisms (GCM) 10K type strain sequencing project: providing services to taxonomists for standard genome sequencing and annotation.</title>
        <authorList>
            <consortium name="The Broad Institute Genomics Platform"/>
            <consortium name="The Broad Institute Genome Sequencing Center for Infectious Disease"/>
            <person name="Wu L."/>
            <person name="Ma J."/>
        </authorList>
    </citation>
    <scope>NUCLEOTIDE SEQUENCE [LARGE SCALE GENOMIC DNA]</scope>
    <source>
        <strain evidence="10">JCM 17563</strain>
    </source>
</reference>
<evidence type="ECO:0000256" key="3">
    <source>
        <dbReference type="ARBA" id="ARBA00022679"/>
    </source>
</evidence>
<evidence type="ECO:0000256" key="1">
    <source>
        <dbReference type="ARBA" id="ARBA00004752"/>
    </source>
</evidence>
<evidence type="ECO:0000259" key="8">
    <source>
        <dbReference type="PROSITE" id="PS52029"/>
    </source>
</evidence>
<dbReference type="Gene3D" id="2.40.440.10">
    <property type="entry name" value="L,D-transpeptidase catalytic domain-like"/>
    <property type="match status" value="1"/>
</dbReference>
<comment type="pathway">
    <text evidence="1 7">Cell wall biogenesis; peptidoglycan biosynthesis.</text>
</comment>
<comment type="caution">
    <text evidence="9">The sequence shown here is derived from an EMBL/GenBank/DDBJ whole genome shotgun (WGS) entry which is preliminary data.</text>
</comment>
<sequence length="412" mass="45391">MLGVGTPASAQPSPSAAQISAEVEAFHQYRFDQPFWTPAAVEALLRLLETSAVDGLAPQGYQVARLRDLAAKTMADPRRDRRAMDLALSAAFVRYAAALAQAGDTGVTYVDPAARPRPVRPTLLLLRARESGSVETFIEEMAWMNPIYAQTRRELLASGNDPRRSALLSLNLKRARALPRGPARYILVNVPSARLEVREGTRILESMKVVVGMKHTQTPEMAGMIRYAIQNPSWHIPTDITRDKVAPRVLKEGTAYLRSKEYEVLSDFGPAPKVLDPAKVDWKAVVEGRVEAFVRQKPGPTSGLGKIVFKFPNEMGIYLHDTPGKSLFKQDDRLASAGCVRLENPDGLSKLILGDVLDPTATETDKYVPLLRPVPVYLSYLTAYPVDGKLVDQRDIYNKDKLPSAMTEGKAS</sequence>
<keyword evidence="4 7" id="KW-0133">Cell shape</keyword>
<dbReference type="EMBL" id="BAABBQ010000001">
    <property type="protein sequence ID" value="GAA4020705.1"/>
    <property type="molecule type" value="Genomic_DNA"/>
</dbReference>
<feature type="active site" description="Nucleophile" evidence="7">
    <location>
        <position position="339"/>
    </location>
</feature>